<gene>
    <name evidence="2" type="ORF">ACHE_21321A</name>
</gene>
<accession>A0A7R7ZKX8</accession>
<dbReference type="SUPFAM" id="SSF51735">
    <property type="entry name" value="NAD(P)-binding Rossmann-fold domains"/>
    <property type="match status" value="1"/>
</dbReference>
<dbReference type="InterPro" id="IPR016040">
    <property type="entry name" value="NAD(P)-bd_dom"/>
</dbReference>
<dbReference type="PANTHER" id="PTHR48079">
    <property type="entry name" value="PROTEIN YEEZ"/>
    <property type="match status" value="1"/>
</dbReference>
<dbReference type="KEGG" id="ache:ACHE_21321A"/>
<name>A0A7R7ZKX8_ASPCH</name>
<reference evidence="2" key="2">
    <citation type="submission" date="2021-02" db="EMBL/GenBank/DDBJ databases">
        <title>Aspergillus chevalieri M1 genome sequence.</title>
        <authorList>
            <person name="Kadooka C."/>
            <person name="Mori K."/>
            <person name="Futagami T."/>
        </authorList>
    </citation>
    <scope>NUCLEOTIDE SEQUENCE</scope>
    <source>
        <strain evidence="2">M1</strain>
    </source>
</reference>
<reference evidence="2" key="1">
    <citation type="submission" date="2021-01" db="EMBL/GenBank/DDBJ databases">
        <authorList>
            <consortium name="Aspergillus chevalieri M1 genome sequencing consortium"/>
            <person name="Kazuki M."/>
            <person name="Futagami T."/>
        </authorList>
    </citation>
    <scope>NUCLEOTIDE SEQUENCE</scope>
    <source>
        <strain evidence="2">M1</strain>
    </source>
</reference>
<dbReference type="Proteomes" id="UP000637239">
    <property type="component" value="Chromosome 2"/>
</dbReference>
<dbReference type="Gene3D" id="3.40.50.720">
    <property type="entry name" value="NAD(P)-binding Rossmann-like Domain"/>
    <property type="match status" value="1"/>
</dbReference>
<evidence type="ECO:0000259" key="1">
    <source>
        <dbReference type="Pfam" id="PF13460"/>
    </source>
</evidence>
<organism evidence="2 3">
    <name type="scientific">Aspergillus chevalieri</name>
    <name type="common">Eurotium chevalieri</name>
    <dbReference type="NCBI Taxonomy" id="182096"/>
    <lineage>
        <taxon>Eukaryota</taxon>
        <taxon>Fungi</taxon>
        <taxon>Dikarya</taxon>
        <taxon>Ascomycota</taxon>
        <taxon>Pezizomycotina</taxon>
        <taxon>Eurotiomycetes</taxon>
        <taxon>Eurotiomycetidae</taxon>
        <taxon>Eurotiales</taxon>
        <taxon>Aspergillaceae</taxon>
        <taxon>Aspergillus</taxon>
        <taxon>Aspergillus subgen. Aspergillus</taxon>
    </lineage>
</organism>
<dbReference type="InterPro" id="IPR051783">
    <property type="entry name" value="NAD(P)-dependent_oxidoreduct"/>
</dbReference>
<dbReference type="EMBL" id="AP024417">
    <property type="protein sequence ID" value="BCR85863.1"/>
    <property type="molecule type" value="Genomic_DNA"/>
</dbReference>
<dbReference type="RefSeq" id="XP_043134385.1">
    <property type="nucleotide sequence ID" value="XM_043275391.1"/>
</dbReference>
<sequence length="353" mass="38740">MAQVKVLFTGATGYIGGSVLTALITSQNSTIKNGIEITALVRKQEQMQVLEKADVKALLCNGLDDIAQMERFAKDYDMVIHTASTLHTETIQAMIAGLGARKRDTGRDVFFIHTAGTGSMADRPITGSYIENEDRIFSDKTENIYAYLKSRQSTENLPVRRSDVAIVEKSRALNVPTYILMSPLIYGIGTGLFNKQSIQIPAMIRGALQAGRAEVVGDGRQRWGNVHVADLGRLYELFVGRVLAGENMPAGERGVYFTIAGEHRWVDIAEGIGRVGRALGILESEEVRYVSLEDAAGKWLGGNPVFTETVFASNARARSDLARELGWKPEFDETHLQSAIEEDMKVILGRTTA</sequence>
<dbReference type="GO" id="GO:0004029">
    <property type="term" value="F:aldehyde dehydrogenase (NAD+) activity"/>
    <property type="evidence" value="ECO:0007669"/>
    <property type="project" value="TreeGrafter"/>
</dbReference>
<feature type="domain" description="NAD(P)-binding" evidence="1">
    <location>
        <begin position="10"/>
        <end position="131"/>
    </location>
</feature>
<dbReference type="Pfam" id="PF13460">
    <property type="entry name" value="NAD_binding_10"/>
    <property type="match status" value="1"/>
</dbReference>
<evidence type="ECO:0000313" key="3">
    <source>
        <dbReference type="Proteomes" id="UP000637239"/>
    </source>
</evidence>
<dbReference type="InterPro" id="IPR036291">
    <property type="entry name" value="NAD(P)-bd_dom_sf"/>
</dbReference>
<keyword evidence="3" id="KW-1185">Reference proteome</keyword>
<dbReference type="GeneID" id="66980222"/>
<proteinExistence type="predicted"/>
<dbReference type="PANTHER" id="PTHR48079:SF6">
    <property type="entry name" value="NAD(P)-BINDING DOMAIN-CONTAINING PROTEIN-RELATED"/>
    <property type="match status" value="1"/>
</dbReference>
<dbReference type="AlphaFoldDB" id="A0A7R7ZKX8"/>
<evidence type="ECO:0000313" key="2">
    <source>
        <dbReference type="EMBL" id="BCR85863.1"/>
    </source>
</evidence>
<dbReference type="GO" id="GO:0005737">
    <property type="term" value="C:cytoplasm"/>
    <property type="evidence" value="ECO:0007669"/>
    <property type="project" value="TreeGrafter"/>
</dbReference>
<protein>
    <recommendedName>
        <fullName evidence="1">NAD(P)-binding domain-containing protein</fullName>
    </recommendedName>
</protein>